<evidence type="ECO:0000256" key="5">
    <source>
        <dbReference type="ARBA" id="ARBA00023136"/>
    </source>
</evidence>
<reference evidence="7" key="1">
    <citation type="submission" date="2021-01" db="EMBL/GenBank/DDBJ databases">
        <title>Whole genome shotgun sequence of Virgisporangium ochraceum NBRC 16418.</title>
        <authorList>
            <person name="Komaki H."/>
            <person name="Tamura T."/>
        </authorList>
    </citation>
    <scope>NUCLEOTIDE SEQUENCE</scope>
    <source>
        <strain evidence="7">NBRC 16418</strain>
    </source>
</reference>
<dbReference type="CDD" id="cd06173">
    <property type="entry name" value="MFS_MefA_like"/>
    <property type="match status" value="1"/>
</dbReference>
<evidence type="ECO:0000313" key="8">
    <source>
        <dbReference type="Proteomes" id="UP000635606"/>
    </source>
</evidence>
<feature type="transmembrane region" description="Helical" evidence="6">
    <location>
        <begin position="46"/>
        <end position="68"/>
    </location>
</feature>
<evidence type="ECO:0000256" key="6">
    <source>
        <dbReference type="SAM" id="Phobius"/>
    </source>
</evidence>
<keyword evidence="2" id="KW-1003">Cell membrane</keyword>
<comment type="caution">
    <text evidence="7">The sequence shown here is derived from an EMBL/GenBank/DDBJ whole genome shotgun (WGS) entry which is preliminary data.</text>
</comment>
<dbReference type="RefSeq" id="WP_203925280.1">
    <property type="nucleotide sequence ID" value="NZ_BOPH01000001.1"/>
</dbReference>
<evidence type="ECO:0000313" key="7">
    <source>
        <dbReference type="EMBL" id="GIJ65296.1"/>
    </source>
</evidence>
<dbReference type="GO" id="GO:0022857">
    <property type="term" value="F:transmembrane transporter activity"/>
    <property type="evidence" value="ECO:0007669"/>
    <property type="project" value="InterPro"/>
</dbReference>
<proteinExistence type="predicted"/>
<dbReference type="InterPro" id="IPR011701">
    <property type="entry name" value="MFS"/>
</dbReference>
<evidence type="ECO:0000256" key="2">
    <source>
        <dbReference type="ARBA" id="ARBA00022475"/>
    </source>
</evidence>
<keyword evidence="5 6" id="KW-0472">Membrane</keyword>
<protein>
    <submittedName>
        <fullName evidence="7">MFS transporter</fullName>
    </submittedName>
</protein>
<dbReference type="Gene3D" id="1.20.1250.20">
    <property type="entry name" value="MFS general substrate transporter like domains"/>
    <property type="match status" value="1"/>
</dbReference>
<dbReference type="InterPro" id="IPR036259">
    <property type="entry name" value="MFS_trans_sf"/>
</dbReference>
<evidence type="ECO:0000256" key="1">
    <source>
        <dbReference type="ARBA" id="ARBA00004651"/>
    </source>
</evidence>
<keyword evidence="3 6" id="KW-0812">Transmembrane</keyword>
<feature type="transmembrane region" description="Helical" evidence="6">
    <location>
        <begin position="376"/>
        <end position="393"/>
    </location>
</feature>
<dbReference type="AlphaFoldDB" id="A0A8J3ZK96"/>
<dbReference type="Pfam" id="PF07690">
    <property type="entry name" value="MFS_1"/>
    <property type="match status" value="1"/>
</dbReference>
<evidence type="ECO:0000256" key="3">
    <source>
        <dbReference type="ARBA" id="ARBA00022692"/>
    </source>
</evidence>
<keyword evidence="8" id="KW-1185">Reference proteome</keyword>
<name>A0A8J3ZK96_9ACTN</name>
<evidence type="ECO:0000256" key="4">
    <source>
        <dbReference type="ARBA" id="ARBA00022989"/>
    </source>
</evidence>
<sequence>MASLFRERDFRLLFAGQGISAVGTAVTYVALPLIAVAYLGAGPFEVSLITAAGYAAWLVLSLPFGVFVDRRQRRPLLIVTDLGRAALLATVPAAALADALTVPHLIVVALLAGALSVLFDVAYPAYIPVVVADRSRLTDANGKLFATESAAHVGGPGLGGLLLQAVGAAGAVVVDVVSFLVSAFTLTLIRSPEPPVSPKGGSVRAELVEGLRYTFGRPFTRAVLGAGVIGNFVFGGYNAVVVVFLYETVGLTEAAVGVLLGVGAAGAVAGALVTGWLGDRIGDARLTWLAPAAGVAFGALVPLAAGDWRLVLFALGAFGLSAEIGIYNVCVRAALQTSVPGDLLGRTMASIRLFTRGMLPLGALAAGALATVTSPRVAIAVMMALLVLCPLWLRRSPVGRVRTLAELGADKALGPRERRERHQ</sequence>
<feature type="transmembrane region" description="Helical" evidence="6">
    <location>
        <begin position="105"/>
        <end position="127"/>
    </location>
</feature>
<organism evidence="7 8">
    <name type="scientific">Virgisporangium ochraceum</name>
    <dbReference type="NCBI Taxonomy" id="65505"/>
    <lineage>
        <taxon>Bacteria</taxon>
        <taxon>Bacillati</taxon>
        <taxon>Actinomycetota</taxon>
        <taxon>Actinomycetes</taxon>
        <taxon>Micromonosporales</taxon>
        <taxon>Micromonosporaceae</taxon>
        <taxon>Virgisporangium</taxon>
    </lineage>
</organism>
<feature type="transmembrane region" description="Helical" evidence="6">
    <location>
        <begin position="161"/>
        <end position="189"/>
    </location>
</feature>
<dbReference type="PANTHER" id="PTHR23513:SF6">
    <property type="entry name" value="MAJOR FACILITATOR SUPERFAMILY ASSOCIATED DOMAIN-CONTAINING PROTEIN"/>
    <property type="match status" value="1"/>
</dbReference>
<feature type="transmembrane region" description="Helical" evidence="6">
    <location>
        <begin position="351"/>
        <end position="370"/>
    </location>
</feature>
<comment type="subcellular location">
    <subcellularLocation>
        <location evidence="1">Cell membrane</location>
        <topology evidence="1">Multi-pass membrane protein</topology>
    </subcellularLocation>
</comment>
<dbReference type="EMBL" id="BOPH01000001">
    <property type="protein sequence ID" value="GIJ65296.1"/>
    <property type="molecule type" value="Genomic_DNA"/>
</dbReference>
<dbReference type="Proteomes" id="UP000635606">
    <property type="component" value="Unassembled WGS sequence"/>
</dbReference>
<dbReference type="SUPFAM" id="SSF103473">
    <property type="entry name" value="MFS general substrate transporter"/>
    <property type="match status" value="1"/>
</dbReference>
<feature type="transmembrane region" description="Helical" evidence="6">
    <location>
        <begin position="258"/>
        <end position="277"/>
    </location>
</feature>
<feature type="transmembrane region" description="Helical" evidence="6">
    <location>
        <begin position="311"/>
        <end position="330"/>
    </location>
</feature>
<feature type="transmembrane region" description="Helical" evidence="6">
    <location>
        <begin position="286"/>
        <end position="305"/>
    </location>
</feature>
<dbReference type="GO" id="GO:0005886">
    <property type="term" value="C:plasma membrane"/>
    <property type="evidence" value="ECO:0007669"/>
    <property type="project" value="UniProtKB-SubCell"/>
</dbReference>
<feature type="transmembrane region" description="Helical" evidence="6">
    <location>
        <begin position="222"/>
        <end position="246"/>
    </location>
</feature>
<feature type="transmembrane region" description="Helical" evidence="6">
    <location>
        <begin position="12"/>
        <end position="40"/>
    </location>
</feature>
<keyword evidence="4 6" id="KW-1133">Transmembrane helix</keyword>
<gene>
    <name evidence="7" type="ORF">Voc01_002130</name>
</gene>
<accession>A0A8J3ZK96</accession>
<dbReference type="PANTHER" id="PTHR23513">
    <property type="entry name" value="INTEGRAL MEMBRANE EFFLUX PROTEIN-RELATED"/>
    <property type="match status" value="1"/>
</dbReference>